<dbReference type="Pfam" id="PF00005">
    <property type="entry name" value="ABC_tran"/>
    <property type="match status" value="2"/>
</dbReference>
<keyword evidence="3" id="KW-1003">Cell membrane</keyword>
<dbReference type="RefSeq" id="WP_006778255.1">
    <property type="nucleotide sequence ID" value="NZ_CP040506.1"/>
</dbReference>
<evidence type="ECO:0000256" key="9">
    <source>
        <dbReference type="ARBA" id="ARBA00023136"/>
    </source>
</evidence>
<dbReference type="PANTHER" id="PTHR43790">
    <property type="entry name" value="CARBOHYDRATE TRANSPORT ATP-BINDING PROTEIN MG119-RELATED"/>
    <property type="match status" value="1"/>
</dbReference>
<comment type="caution">
    <text evidence="11">The sequence shown here is derived from an EMBL/GenBank/DDBJ whole genome shotgun (WGS) entry which is preliminary data.</text>
</comment>
<evidence type="ECO:0000259" key="10">
    <source>
        <dbReference type="PROSITE" id="PS50893"/>
    </source>
</evidence>
<evidence type="ECO:0000256" key="8">
    <source>
        <dbReference type="ARBA" id="ARBA00022967"/>
    </source>
</evidence>
<evidence type="ECO:0000256" key="1">
    <source>
        <dbReference type="ARBA" id="ARBA00004202"/>
    </source>
</evidence>
<dbReference type="GO" id="GO:0016887">
    <property type="term" value="F:ATP hydrolysis activity"/>
    <property type="evidence" value="ECO:0007669"/>
    <property type="project" value="InterPro"/>
</dbReference>
<keyword evidence="2" id="KW-0813">Transport</keyword>
<dbReference type="GO" id="GO:0005524">
    <property type="term" value="F:ATP binding"/>
    <property type="evidence" value="ECO:0007669"/>
    <property type="project" value="UniProtKB-KW"/>
</dbReference>
<dbReference type="PATRIC" id="fig|742737.3.peg.268"/>
<comment type="subcellular location">
    <subcellularLocation>
        <location evidence="1">Cell membrane</location>
        <topology evidence="1">Peripheral membrane protein</topology>
    </subcellularLocation>
</comment>
<keyword evidence="4" id="KW-0762">Sugar transport</keyword>
<dbReference type="CDD" id="cd03215">
    <property type="entry name" value="ABC_Carb_Monos_II"/>
    <property type="match status" value="1"/>
</dbReference>
<dbReference type="Proteomes" id="UP000005384">
    <property type="component" value="Unassembled WGS sequence"/>
</dbReference>
<dbReference type="InterPro" id="IPR050107">
    <property type="entry name" value="ABC_carbohydrate_import_ATPase"/>
</dbReference>
<dbReference type="CDD" id="cd03216">
    <property type="entry name" value="ABC_Carb_Monos_I"/>
    <property type="match status" value="1"/>
</dbReference>
<dbReference type="PROSITE" id="PS00211">
    <property type="entry name" value="ABC_TRANSPORTER_1"/>
    <property type="match status" value="1"/>
</dbReference>
<evidence type="ECO:0000256" key="3">
    <source>
        <dbReference type="ARBA" id="ARBA00022475"/>
    </source>
</evidence>
<dbReference type="SMART" id="SM00382">
    <property type="entry name" value="AAA"/>
    <property type="match status" value="2"/>
</dbReference>
<dbReference type="GO" id="GO:0005886">
    <property type="term" value="C:plasma membrane"/>
    <property type="evidence" value="ECO:0007669"/>
    <property type="project" value="UniProtKB-SubCell"/>
</dbReference>
<sequence length="499" mass="55608">MESAVNILKLTKINKAFPGVKALTDVDLTVRKGEVLALVGENGAGKSTLMKILSGAYKKDSGTIEFEGREVEIHSPKQSEELGISIIYQELNLIQRVTVAENVFLGRYPMKMGAVQWKKMREDAKKLFDDLGIEMDVRAMLRELSLAQQQIVEIVKAVSINAKVVIMDEPTSSLSHNETEILFRIIRMLKERGTAVIFITHRLDEIYTICDRMTILRDGCYIGTREVKEVTKADMIEMMIGRQLTNQYPQRDTKIGKTALEVRGLSDGGKRVKEVSFAARSGEVLGFAGLVGAGRTETMRMIFGADKRARGEIFIDGKQVSINSPRDAIGMGIGFVTENRKEEGLFLRSSVKVNTVMVALKKILKAGFYFDFKKEKQVAEEYVKLLHTATPSVEQRVMFLSGGNQQKVVLAKWLFSDSKIIIFDEPTRGIDVGAKREIYEIINKLVSEGKTVIVVSSDLEEIMGICDRILVMHEGVISGEVEKAEFSQSKITEYAVGGS</sequence>
<dbReference type="InterPro" id="IPR003593">
    <property type="entry name" value="AAA+_ATPase"/>
</dbReference>
<evidence type="ECO:0000256" key="7">
    <source>
        <dbReference type="ARBA" id="ARBA00022840"/>
    </source>
</evidence>
<dbReference type="InterPro" id="IPR017871">
    <property type="entry name" value="ABC_transporter-like_CS"/>
</dbReference>
<proteinExistence type="predicted"/>
<accession>G5I9T3</accession>
<evidence type="ECO:0000313" key="12">
    <source>
        <dbReference type="Proteomes" id="UP000005384"/>
    </source>
</evidence>
<keyword evidence="12" id="KW-1185">Reference proteome</keyword>
<keyword evidence="6" id="KW-0547">Nucleotide-binding</keyword>
<dbReference type="InterPro" id="IPR027417">
    <property type="entry name" value="P-loop_NTPase"/>
</dbReference>
<evidence type="ECO:0000313" key="11">
    <source>
        <dbReference type="EMBL" id="EHI61822.1"/>
    </source>
</evidence>
<organism evidence="11 12">
    <name type="scientific">Hungatella hathewayi WAL-18680</name>
    <dbReference type="NCBI Taxonomy" id="742737"/>
    <lineage>
        <taxon>Bacteria</taxon>
        <taxon>Bacillati</taxon>
        <taxon>Bacillota</taxon>
        <taxon>Clostridia</taxon>
        <taxon>Lachnospirales</taxon>
        <taxon>Lachnospiraceae</taxon>
        <taxon>Hungatella</taxon>
    </lineage>
</organism>
<dbReference type="HOGENOM" id="CLU_000604_92_3_9"/>
<name>G5I9T3_9FIRM</name>
<gene>
    <name evidence="11" type="ORF">HMPREF9473_00273</name>
</gene>
<reference evidence="11 12" key="1">
    <citation type="submission" date="2011-08" db="EMBL/GenBank/DDBJ databases">
        <title>The Genome Sequence of Clostridium hathewayi WAL-18680.</title>
        <authorList>
            <consortium name="The Broad Institute Genome Sequencing Platform"/>
            <person name="Earl A."/>
            <person name="Ward D."/>
            <person name="Feldgarden M."/>
            <person name="Gevers D."/>
            <person name="Finegold S.M."/>
            <person name="Summanen P.H."/>
            <person name="Molitoris D.R."/>
            <person name="Song M."/>
            <person name="Daigneault M."/>
            <person name="Allen-Vercoe E."/>
            <person name="Young S.K."/>
            <person name="Zeng Q."/>
            <person name="Gargeya S."/>
            <person name="Fitzgerald M."/>
            <person name="Haas B."/>
            <person name="Abouelleil A."/>
            <person name="Alvarado L."/>
            <person name="Arachchi H.M."/>
            <person name="Berlin A."/>
            <person name="Brown A."/>
            <person name="Chapman S.B."/>
            <person name="Chen Z."/>
            <person name="Dunbar C."/>
            <person name="Freedman E."/>
            <person name="Gearin G."/>
            <person name="Gellesch M."/>
            <person name="Goldberg J."/>
            <person name="Griggs A."/>
            <person name="Gujja S."/>
            <person name="Heiman D."/>
            <person name="Howarth C."/>
            <person name="Larson L."/>
            <person name="Lui A."/>
            <person name="MacDonald P.J.P."/>
            <person name="Montmayeur A."/>
            <person name="Murphy C."/>
            <person name="Neiman D."/>
            <person name="Pearson M."/>
            <person name="Priest M."/>
            <person name="Roberts A."/>
            <person name="Saif S."/>
            <person name="Shea T."/>
            <person name="Shenoy N."/>
            <person name="Sisk P."/>
            <person name="Stolte C."/>
            <person name="Sykes S."/>
            <person name="Wortman J."/>
            <person name="Nusbaum C."/>
            <person name="Birren B."/>
        </authorList>
    </citation>
    <scope>NUCLEOTIDE SEQUENCE [LARGE SCALE GENOMIC DNA]</scope>
    <source>
        <strain evidence="11 12">WAL-18680</strain>
    </source>
</reference>
<dbReference type="EMBL" id="ADLN01000001">
    <property type="protein sequence ID" value="EHI61822.1"/>
    <property type="molecule type" value="Genomic_DNA"/>
</dbReference>
<evidence type="ECO:0000256" key="2">
    <source>
        <dbReference type="ARBA" id="ARBA00022448"/>
    </source>
</evidence>
<keyword evidence="5" id="KW-0677">Repeat</keyword>
<dbReference type="AlphaFoldDB" id="G5I9T3"/>
<evidence type="ECO:0000256" key="6">
    <source>
        <dbReference type="ARBA" id="ARBA00022741"/>
    </source>
</evidence>
<feature type="domain" description="ABC transporter" evidence="10">
    <location>
        <begin position="8"/>
        <end position="243"/>
    </location>
</feature>
<dbReference type="PROSITE" id="PS50893">
    <property type="entry name" value="ABC_TRANSPORTER_2"/>
    <property type="match status" value="2"/>
</dbReference>
<evidence type="ECO:0000256" key="5">
    <source>
        <dbReference type="ARBA" id="ARBA00022737"/>
    </source>
</evidence>
<keyword evidence="9" id="KW-0472">Membrane</keyword>
<dbReference type="Gene3D" id="3.40.50.300">
    <property type="entry name" value="P-loop containing nucleotide triphosphate hydrolases"/>
    <property type="match status" value="2"/>
</dbReference>
<dbReference type="SUPFAM" id="SSF52540">
    <property type="entry name" value="P-loop containing nucleoside triphosphate hydrolases"/>
    <property type="match status" value="2"/>
</dbReference>
<protein>
    <recommendedName>
        <fullName evidence="10">ABC transporter domain-containing protein</fullName>
    </recommendedName>
</protein>
<keyword evidence="7" id="KW-0067">ATP-binding</keyword>
<keyword evidence="8" id="KW-1278">Translocase</keyword>
<dbReference type="InterPro" id="IPR003439">
    <property type="entry name" value="ABC_transporter-like_ATP-bd"/>
</dbReference>
<evidence type="ECO:0000256" key="4">
    <source>
        <dbReference type="ARBA" id="ARBA00022597"/>
    </source>
</evidence>
<dbReference type="PANTHER" id="PTHR43790:SF3">
    <property type="entry name" value="D-ALLOSE IMPORT ATP-BINDING PROTEIN ALSA-RELATED"/>
    <property type="match status" value="1"/>
</dbReference>
<feature type="domain" description="ABC transporter" evidence="10">
    <location>
        <begin position="250"/>
        <end position="499"/>
    </location>
</feature>
<dbReference type="OrthoDB" id="9771863at2"/>
<dbReference type="FunFam" id="3.40.50.300:FF:000127">
    <property type="entry name" value="Ribose import ATP-binding protein RbsA"/>
    <property type="match status" value="1"/>
</dbReference>